<dbReference type="Gene3D" id="3.20.20.60">
    <property type="entry name" value="Phosphoenolpyruvate-binding domains"/>
    <property type="match status" value="1"/>
</dbReference>
<dbReference type="InterPro" id="IPR015813">
    <property type="entry name" value="Pyrv/PenolPyrv_kinase-like_dom"/>
</dbReference>
<dbReference type="EMBL" id="BARS01038339">
    <property type="protein sequence ID" value="GAG21485.1"/>
    <property type="molecule type" value="Genomic_DNA"/>
</dbReference>
<feature type="non-terminal residue" evidence="2">
    <location>
        <position position="1"/>
    </location>
</feature>
<comment type="caution">
    <text evidence="2">The sequence shown here is derived from an EMBL/GenBank/DDBJ whole genome shotgun (WGS) entry which is preliminary data.</text>
</comment>
<dbReference type="PANTHER" id="PTHR22931">
    <property type="entry name" value="PHOSPHOENOLPYRUVATE DIKINASE-RELATED"/>
    <property type="match status" value="1"/>
</dbReference>
<accession>X0VTE7</accession>
<dbReference type="InterPro" id="IPR040442">
    <property type="entry name" value="Pyrv_kinase-like_dom_sf"/>
</dbReference>
<feature type="domain" description="PEP-utilising enzyme C-terminal" evidence="1">
    <location>
        <begin position="12"/>
        <end position="163"/>
    </location>
</feature>
<dbReference type="GO" id="GO:0050242">
    <property type="term" value="F:pyruvate, phosphate dikinase activity"/>
    <property type="evidence" value="ECO:0007669"/>
    <property type="project" value="InterPro"/>
</dbReference>
<dbReference type="InterPro" id="IPR000121">
    <property type="entry name" value="PEP_util_C"/>
</dbReference>
<proteinExistence type="predicted"/>
<sequence>RPEFALLQYVKTQLLEIAEETIKDYGVDLKYKFGTMIEIPRAALTADEIAMEAEFFSFGTNDLTQMTFGFSRDDAEGKFIPVYLNKEILERNPFETLDQDGVGKLMKIAVKLGRETRPDLKIGICGEHGGEPKSVEFFHDIGLDYVSCSPFRIPVARISAAQAVIKEKIRNHKD</sequence>
<dbReference type="Pfam" id="PF02896">
    <property type="entry name" value="PEP-utilizers_C"/>
    <property type="match status" value="1"/>
</dbReference>
<dbReference type="InterPro" id="IPR023151">
    <property type="entry name" value="PEP_util_CS"/>
</dbReference>
<name>X0VTE7_9ZZZZ</name>
<evidence type="ECO:0000259" key="1">
    <source>
        <dbReference type="Pfam" id="PF02896"/>
    </source>
</evidence>
<reference evidence="2" key="1">
    <citation type="journal article" date="2014" name="Front. Microbiol.">
        <title>High frequency of phylogenetically diverse reductive dehalogenase-homologous genes in deep subseafloor sedimentary metagenomes.</title>
        <authorList>
            <person name="Kawai M."/>
            <person name="Futagami T."/>
            <person name="Toyoda A."/>
            <person name="Takaki Y."/>
            <person name="Nishi S."/>
            <person name="Hori S."/>
            <person name="Arai W."/>
            <person name="Tsubouchi T."/>
            <person name="Morono Y."/>
            <person name="Uchiyama I."/>
            <person name="Ito T."/>
            <person name="Fujiyama A."/>
            <person name="Inagaki F."/>
            <person name="Takami H."/>
        </authorList>
    </citation>
    <scope>NUCLEOTIDE SEQUENCE</scope>
    <source>
        <strain evidence="2">Expedition CK06-06</strain>
    </source>
</reference>
<dbReference type="InterPro" id="IPR010121">
    <property type="entry name" value="Pyruvate_phosphate_dikinase"/>
</dbReference>
<evidence type="ECO:0000313" key="2">
    <source>
        <dbReference type="EMBL" id="GAG21485.1"/>
    </source>
</evidence>
<protein>
    <recommendedName>
        <fullName evidence="1">PEP-utilising enzyme C-terminal domain-containing protein</fullName>
    </recommendedName>
</protein>
<organism evidence="2">
    <name type="scientific">marine sediment metagenome</name>
    <dbReference type="NCBI Taxonomy" id="412755"/>
    <lineage>
        <taxon>unclassified sequences</taxon>
        <taxon>metagenomes</taxon>
        <taxon>ecological metagenomes</taxon>
    </lineage>
</organism>
<dbReference type="SUPFAM" id="SSF51621">
    <property type="entry name" value="Phosphoenolpyruvate/pyruvate domain"/>
    <property type="match status" value="1"/>
</dbReference>
<dbReference type="AlphaFoldDB" id="X0VTE7"/>
<dbReference type="PANTHER" id="PTHR22931:SF9">
    <property type="entry name" value="PYRUVATE, PHOSPHATE DIKINASE 1, CHLOROPLASTIC"/>
    <property type="match status" value="1"/>
</dbReference>
<dbReference type="PROSITE" id="PS00742">
    <property type="entry name" value="PEP_ENZYMES_2"/>
    <property type="match status" value="1"/>
</dbReference>
<gene>
    <name evidence="2" type="ORF">S01H1_58678</name>
</gene>